<evidence type="ECO:0000313" key="1">
    <source>
        <dbReference type="EMBL" id="VEL08805.1"/>
    </source>
</evidence>
<accession>A0A448WD32</accession>
<keyword evidence="2" id="KW-1185">Reference proteome</keyword>
<proteinExistence type="predicted"/>
<protein>
    <submittedName>
        <fullName evidence="1">Uncharacterized protein</fullName>
    </submittedName>
</protein>
<comment type="caution">
    <text evidence="1">The sequence shown here is derived from an EMBL/GenBank/DDBJ whole genome shotgun (WGS) entry which is preliminary data.</text>
</comment>
<reference evidence="1" key="1">
    <citation type="submission" date="2018-11" db="EMBL/GenBank/DDBJ databases">
        <authorList>
            <consortium name="Pathogen Informatics"/>
        </authorList>
    </citation>
    <scope>NUCLEOTIDE SEQUENCE</scope>
</reference>
<dbReference type="AlphaFoldDB" id="A0A448WD32"/>
<name>A0A448WD32_9PLAT</name>
<organism evidence="1 2">
    <name type="scientific">Protopolystoma xenopodis</name>
    <dbReference type="NCBI Taxonomy" id="117903"/>
    <lineage>
        <taxon>Eukaryota</taxon>
        <taxon>Metazoa</taxon>
        <taxon>Spiralia</taxon>
        <taxon>Lophotrochozoa</taxon>
        <taxon>Platyhelminthes</taxon>
        <taxon>Monogenea</taxon>
        <taxon>Polyopisthocotylea</taxon>
        <taxon>Polystomatidea</taxon>
        <taxon>Polystomatidae</taxon>
        <taxon>Protopolystoma</taxon>
    </lineage>
</organism>
<dbReference type="Proteomes" id="UP000784294">
    <property type="component" value="Unassembled WGS sequence"/>
</dbReference>
<evidence type="ECO:0000313" key="2">
    <source>
        <dbReference type="Proteomes" id="UP000784294"/>
    </source>
</evidence>
<dbReference type="EMBL" id="CAAALY010004787">
    <property type="protein sequence ID" value="VEL08805.1"/>
    <property type="molecule type" value="Genomic_DNA"/>
</dbReference>
<sequence>MRYAGKRDAHFVKRVRLGHGLSSGRVAINYREAETCQVCVAWAKSDLCGIGWLEGAGYHPARTWARSRVGSRVGFWVGARLTSPISGRGCNSIPVRPSPGCGSIRDSCADVFM</sequence>
<gene>
    <name evidence="1" type="ORF">PXEA_LOCUS2245</name>
</gene>